<accession>A0A2A4MQ66</accession>
<proteinExistence type="predicted"/>
<evidence type="ECO:0008006" key="4">
    <source>
        <dbReference type="Google" id="ProtNLM"/>
    </source>
</evidence>
<protein>
    <recommendedName>
        <fullName evidence="4">DUF2946 domain-containing protein</fullName>
    </recommendedName>
</protein>
<evidence type="ECO:0000313" key="3">
    <source>
        <dbReference type="Proteomes" id="UP000218172"/>
    </source>
</evidence>
<keyword evidence="1" id="KW-1133">Transmembrane helix</keyword>
<evidence type="ECO:0000256" key="1">
    <source>
        <dbReference type="SAM" id="Phobius"/>
    </source>
</evidence>
<feature type="transmembrane region" description="Helical" evidence="1">
    <location>
        <begin position="24"/>
        <end position="43"/>
    </location>
</feature>
<reference evidence="3" key="1">
    <citation type="submission" date="2017-08" db="EMBL/GenBank/DDBJ databases">
        <title>A dynamic microbial community with high functional redundancy inhabits the cold, oxic subseafloor aquifer.</title>
        <authorList>
            <person name="Tully B.J."/>
            <person name="Wheat C.G."/>
            <person name="Glazer B.T."/>
            <person name="Huber J.A."/>
        </authorList>
    </citation>
    <scope>NUCLEOTIDE SEQUENCE [LARGE SCALE GENOMIC DNA]</scope>
</reference>
<gene>
    <name evidence="2" type="ORF">COC19_03450</name>
</gene>
<dbReference type="Proteomes" id="UP000218172">
    <property type="component" value="Unassembled WGS sequence"/>
</dbReference>
<keyword evidence="1" id="KW-0472">Membrane</keyword>
<evidence type="ECO:0000313" key="2">
    <source>
        <dbReference type="EMBL" id="PCH62022.1"/>
    </source>
</evidence>
<dbReference type="AlphaFoldDB" id="A0A2A4MQ66"/>
<sequence length="141" mass="15028">MHAVCSTQLVVSLLEMNSRIRPNLSLFILICFLTVVSAPDCVFMQHGQMPLSQVDTASSSIHHHGIASTENLHASDPAPMSEAACDLCCQGSNSTDYGSFANFIFQSDLVTSGLASYPHSVDFASAIPSSNRSRAPPINNA</sequence>
<comment type="caution">
    <text evidence="2">The sequence shown here is derived from an EMBL/GenBank/DDBJ whole genome shotgun (WGS) entry which is preliminary data.</text>
</comment>
<dbReference type="EMBL" id="NVQR01000047">
    <property type="protein sequence ID" value="PCH62022.1"/>
    <property type="molecule type" value="Genomic_DNA"/>
</dbReference>
<name>A0A2A4MQ66_9GAMM</name>
<keyword evidence="1" id="KW-0812">Transmembrane</keyword>
<organism evidence="2 3">
    <name type="scientific">SAR86 cluster bacterium</name>
    <dbReference type="NCBI Taxonomy" id="2030880"/>
    <lineage>
        <taxon>Bacteria</taxon>
        <taxon>Pseudomonadati</taxon>
        <taxon>Pseudomonadota</taxon>
        <taxon>Gammaproteobacteria</taxon>
        <taxon>SAR86 cluster</taxon>
    </lineage>
</organism>